<reference evidence="2" key="3">
    <citation type="submission" date="2025-09" db="UniProtKB">
        <authorList>
            <consortium name="Ensembl"/>
        </authorList>
    </citation>
    <scope>IDENTIFICATION</scope>
</reference>
<dbReference type="Proteomes" id="UP000016666">
    <property type="component" value="Unassembled WGS sequence"/>
</dbReference>
<feature type="region of interest" description="Disordered" evidence="1">
    <location>
        <begin position="1"/>
        <end position="20"/>
    </location>
</feature>
<proteinExistence type="predicted"/>
<dbReference type="PANTHER" id="PTHR45710">
    <property type="entry name" value="C-TYPE LECTIN DOMAIN-CONTAINING PROTEIN 180"/>
    <property type="match status" value="1"/>
</dbReference>
<evidence type="ECO:0000256" key="1">
    <source>
        <dbReference type="SAM" id="MobiDB-lite"/>
    </source>
</evidence>
<evidence type="ECO:0000313" key="2">
    <source>
        <dbReference type="Ensembl" id="ENSAPLP00000024306.1"/>
    </source>
</evidence>
<accession>A0A493TEH1</accession>
<dbReference type="InterPro" id="IPR016186">
    <property type="entry name" value="C-type_lectin-like/link_sf"/>
</dbReference>
<reference evidence="3" key="1">
    <citation type="submission" date="2017-10" db="EMBL/GenBank/DDBJ databases">
        <title>A new Pekin duck reference genome.</title>
        <authorList>
            <person name="Hou Z.-C."/>
            <person name="Zhou Z.-K."/>
            <person name="Zhu F."/>
            <person name="Hou S.-S."/>
        </authorList>
    </citation>
    <scope>NUCLEOTIDE SEQUENCE [LARGE SCALE GENOMIC DNA]</scope>
</reference>
<evidence type="ECO:0000313" key="3">
    <source>
        <dbReference type="Proteomes" id="UP000016666"/>
    </source>
</evidence>
<dbReference type="Ensembl" id="ENSAPLT00000048040.1">
    <property type="protein sequence ID" value="ENSAPLP00000024306.1"/>
    <property type="gene ID" value="ENSAPLG00000025314.1"/>
</dbReference>
<dbReference type="SUPFAM" id="SSF56436">
    <property type="entry name" value="C-type lectin-like"/>
    <property type="match status" value="1"/>
</dbReference>
<evidence type="ECO:0008006" key="4">
    <source>
        <dbReference type="Google" id="ProtNLM"/>
    </source>
</evidence>
<dbReference type="Gene3D" id="3.10.100.10">
    <property type="entry name" value="Mannose-Binding Protein A, subunit A"/>
    <property type="match status" value="1"/>
</dbReference>
<dbReference type="InterPro" id="IPR050828">
    <property type="entry name" value="C-type_lectin/matrix_domain"/>
</dbReference>
<dbReference type="PANTHER" id="PTHR45710:SF15">
    <property type="entry name" value="C-TYPE LECTIN DOMAIN FAMILY 2 MEMBER B"/>
    <property type="match status" value="1"/>
</dbReference>
<dbReference type="InterPro" id="IPR016187">
    <property type="entry name" value="CTDL_fold"/>
</dbReference>
<sequence>QARGAANQVGSQGMGTPKKSRPIPCLAAPLALWVVVWGLCGVEGTAVTFPISTAAAMQGQKAAPVLACPYEWVGYRNVCYYLLGQQRQGSWDWSQEQCSTHRASLAMVTRDCEVVNFLRALKGSADSWLGLPATGQSPSVWQSWPYICSKPLAVGAAPEKGDRERTFSVLGTGGSSH</sequence>
<dbReference type="GeneTree" id="ENSGT00960000189390"/>
<keyword evidence="3" id="KW-1185">Reference proteome</keyword>
<reference evidence="2" key="2">
    <citation type="submission" date="2025-08" db="UniProtKB">
        <authorList>
            <consortium name="Ensembl"/>
        </authorList>
    </citation>
    <scope>IDENTIFICATION</scope>
</reference>
<protein>
    <recommendedName>
        <fullName evidence="4">C-type lectin domain-containing protein</fullName>
    </recommendedName>
</protein>
<organism evidence="2 3">
    <name type="scientific">Anas platyrhynchos platyrhynchos</name>
    <name type="common">Northern mallard</name>
    <dbReference type="NCBI Taxonomy" id="8840"/>
    <lineage>
        <taxon>Eukaryota</taxon>
        <taxon>Metazoa</taxon>
        <taxon>Chordata</taxon>
        <taxon>Craniata</taxon>
        <taxon>Vertebrata</taxon>
        <taxon>Euteleostomi</taxon>
        <taxon>Archelosauria</taxon>
        <taxon>Archosauria</taxon>
        <taxon>Dinosauria</taxon>
        <taxon>Saurischia</taxon>
        <taxon>Theropoda</taxon>
        <taxon>Coelurosauria</taxon>
        <taxon>Aves</taxon>
        <taxon>Neognathae</taxon>
        <taxon>Galloanserae</taxon>
        <taxon>Anseriformes</taxon>
        <taxon>Anatidae</taxon>
        <taxon>Anatinae</taxon>
        <taxon>Anas</taxon>
    </lineage>
</organism>
<dbReference type="AlphaFoldDB" id="A0A493TEH1"/>
<name>A0A493TEH1_ANAPP</name>